<comment type="caution">
    <text evidence="3">The sequence shown here is derived from an EMBL/GenBank/DDBJ whole genome shotgun (WGS) entry which is preliminary data.</text>
</comment>
<evidence type="ECO:0000259" key="2">
    <source>
        <dbReference type="Pfam" id="PF00534"/>
    </source>
</evidence>
<dbReference type="EMBL" id="JAXIVS010000016">
    <property type="protein sequence ID" value="MDY7231843.1"/>
    <property type="molecule type" value="Genomic_DNA"/>
</dbReference>
<sequence length="368" mass="41291">MKGKRREFLRKVAREALRRLRPARSHGGPVVPPLVVDTSRRDGASTVFFLCPDYDVASGGIRTLYRHVDLLNAAGVSAAILHTREGFRCTWFPHDTRIAYAARVTLKASDVLVLPEVYGASMRSLPQGIRQVIFNQNTYLTFSRATLESWEERSPYQNNPDLRAVLVVSEDNAEYLRFAFPRLRVERVHQGLDPTVFHPPTQPAGRRIALMTRRYAHDTVQVVQMLRARGSLAGWELVIIENRTPQQTADLMRQSAIFLAPSHQEGFGLPPVEAMACGSLAVGFPGHGGREFLRPEWSMPAEQGNVTALAQALEQAIRLHTEDPAAFQALARKGTDFVRREYAPERERADVVGFFQSLLSQDAREARP</sequence>
<gene>
    <name evidence="3" type="ORF">SYV04_35985</name>
</gene>
<dbReference type="Pfam" id="PF00534">
    <property type="entry name" value="Glycos_transf_1"/>
    <property type="match status" value="1"/>
</dbReference>
<accession>A0ABU5HEG6</accession>
<keyword evidence="4" id="KW-1185">Reference proteome</keyword>
<evidence type="ECO:0000313" key="3">
    <source>
        <dbReference type="EMBL" id="MDY7231843.1"/>
    </source>
</evidence>
<name>A0ABU5HEG6_9BACT</name>
<keyword evidence="3" id="KW-0328">Glycosyltransferase</keyword>
<evidence type="ECO:0000313" key="4">
    <source>
        <dbReference type="Proteomes" id="UP001291309"/>
    </source>
</evidence>
<dbReference type="CDD" id="cd03801">
    <property type="entry name" value="GT4_PimA-like"/>
    <property type="match status" value="1"/>
</dbReference>
<dbReference type="RefSeq" id="WP_321550554.1">
    <property type="nucleotide sequence ID" value="NZ_JAXIVS010000016.1"/>
</dbReference>
<proteinExistence type="predicted"/>
<dbReference type="InterPro" id="IPR001296">
    <property type="entry name" value="Glyco_trans_1"/>
</dbReference>
<feature type="domain" description="Glycosyl transferase family 1" evidence="2">
    <location>
        <begin position="243"/>
        <end position="331"/>
    </location>
</feature>
<dbReference type="PANTHER" id="PTHR46401:SF2">
    <property type="entry name" value="GLYCOSYLTRANSFERASE WBBK-RELATED"/>
    <property type="match status" value="1"/>
</dbReference>
<dbReference type="EC" id="2.4.-.-" evidence="3"/>
<dbReference type="PANTHER" id="PTHR46401">
    <property type="entry name" value="GLYCOSYLTRANSFERASE WBBK-RELATED"/>
    <property type="match status" value="1"/>
</dbReference>
<reference evidence="3 4" key="1">
    <citation type="submission" date="2023-12" db="EMBL/GenBank/DDBJ databases">
        <title>the genome sequence of Hyalangium sp. s54d21.</title>
        <authorList>
            <person name="Zhang X."/>
        </authorList>
    </citation>
    <scope>NUCLEOTIDE SEQUENCE [LARGE SCALE GENOMIC DNA]</scope>
    <source>
        <strain evidence="4">s54d21</strain>
    </source>
</reference>
<dbReference type="SUPFAM" id="SSF53756">
    <property type="entry name" value="UDP-Glycosyltransferase/glycogen phosphorylase"/>
    <property type="match status" value="1"/>
</dbReference>
<dbReference type="Gene3D" id="3.40.50.2000">
    <property type="entry name" value="Glycogen Phosphorylase B"/>
    <property type="match status" value="1"/>
</dbReference>
<evidence type="ECO:0000256" key="1">
    <source>
        <dbReference type="ARBA" id="ARBA00022679"/>
    </source>
</evidence>
<protein>
    <submittedName>
        <fullName evidence="3">Glycosyltransferase family 4 protein</fullName>
        <ecNumber evidence="3">2.4.-.-</ecNumber>
    </submittedName>
</protein>
<dbReference type="GO" id="GO:0016757">
    <property type="term" value="F:glycosyltransferase activity"/>
    <property type="evidence" value="ECO:0007669"/>
    <property type="project" value="UniProtKB-KW"/>
</dbReference>
<keyword evidence="1 3" id="KW-0808">Transferase</keyword>
<dbReference type="Proteomes" id="UP001291309">
    <property type="component" value="Unassembled WGS sequence"/>
</dbReference>
<organism evidence="3 4">
    <name type="scientific">Hyalangium rubrum</name>
    <dbReference type="NCBI Taxonomy" id="3103134"/>
    <lineage>
        <taxon>Bacteria</taxon>
        <taxon>Pseudomonadati</taxon>
        <taxon>Myxococcota</taxon>
        <taxon>Myxococcia</taxon>
        <taxon>Myxococcales</taxon>
        <taxon>Cystobacterineae</taxon>
        <taxon>Archangiaceae</taxon>
        <taxon>Hyalangium</taxon>
    </lineage>
</organism>